<evidence type="ECO:0000313" key="1">
    <source>
        <dbReference type="EMBL" id="EUA86716.1"/>
    </source>
</evidence>
<organism evidence="1 2">
    <name type="scientific">Mycobacterium ulcerans str. Harvey</name>
    <dbReference type="NCBI Taxonomy" id="1299332"/>
    <lineage>
        <taxon>Bacteria</taxon>
        <taxon>Bacillati</taxon>
        <taxon>Actinomycetota</taxon>
        <taxon>Actinomycetes</taxon>
        <taxon>Mycobacteriales</taxon>
        <taxon>Mycobacteriaceae</taxon>
        <taxon>Mycobacterium</taxon>
        <taxon>Mycobacterium ulcerans group</taxon>
    </lineage>
</organism>
<keyword evidence="2" id="KW-1185">Reference proteome</keyword>
<sequence>MSWMRQPVGYRDAADRFAEGTPAGLAAWLVLCCRAMEAGRRRLWRSQTRCRVASR</sequence>
<reference evidence="1 2" key="1">
    <citation type="submission" date="2014-01" db="EMBL/GenBank/DDBJ databases">
        <authorList>
            <person name="Dobos K."/>
            <person name="Lenaerts A."/>
            <person name="Ordway D."/>
            <person name="DeGroote M.A."/>
            <person name="Parker T."/>
            <person name="Sizemore C."/>
            <person name="Tallon L.J."/>
            <person name="Sadzewicz L.K."/>
            <person name="Sengamalay N."/>
            <person name="Fraser C.M."/>
            <person name="Hine E."/>
            <person name="Shefchek K.A."/>
            <person name="Das S.P."/>
            <person name="Tettelin H."/>
        </authorList>
    </citation>
    <scope>NUCLEOTIDE SEQUENCE [LARGE SCALE GENOMIC DNA]</scope>
    <source>
        <strain evidence="1 2">Harvey</strain>
    </source>
</reference>
<name>A0ABN0QPY4_MYCUL</name>
<accession>A0ABN0QPY4</accession>
<gene>
    <name evidence="1" type="ORF">I551_6795</name>
</gene>
<proteinExistence type="predicted"/>
<dbReference type="Proteomes" id="UP000020681">
    <property type="component" value="Unassembled WGS sequence"/>
</dbReference>
<protein>
    <submittedName>
        <fullName evidence="1">Uncharacterized protein</fullName>
    </submittedName>
</protein>
<evidence type="ECO:0000313" key="2">
    <source>
        <dbReference type="Proteomes" id="UP000020681"/>
    </source>
</evidence>
<comment type="caution">
    <text evidence="1">The sequence shown here is derived from an EMBL/GenBank/DDBJ whole genome shotgun (WGS) entry which is preliminary data.</text>
</comment>
<dbReference type="EMBL" id="JAOL01000170">
    <property type="protein sequence ID" value="EUA86716.1"/>
    <property type="molecule type" value="Genomic_DNA"/>
</dbReference>